<evidence type="ECO:0000313" key="5">
    <source>
        <dbReference type="Proteomes" id="UP000218890"/>
    </source>
</evidence>
<dbReference type="Pfam" id="PF03967">
    <property type="entry name" value="PRCH"/>
    <property type="match status" value="1"/>
</dbReference>
<evidence type="ECO:0000259" key="2">
    <source>
        <dbReference type="Pfam" id="PF03967"/>
    </source>
</evidence>
<dbReference type="InterPro" id="IPR014747">
    <property type="entry name" value="Bac_photo_RC_H_C"/>
</dbReference>
<dbReference type="InterPro" id="IPR027275">
    <property type="entry name" value="PRC-brl_dom"/>
</dbReference>
<gene>
    <name evidence="4" type="ORF">HH1059_06120</name>
</gene>
<dbReference type="InterPro" id="IPR015810">
    <property type="entry name" value="Photo_RC_H_N"/>
</dbReference>
<dbReference type="InterPro" id="IPR011033">
    <property type="entry name" value="PRC_barrel-like_sf"/>
</dbReference>
<dbReference type="NCBIfam" id="TIGR01150">
    <property type="entry name" value="puhA"/>
    <property type="match status" value="1"/>
</dbReference>
<sequence length="274" mass="31256">MEAFYPMGIARFDWGIWAVIFFFVFLAGLIVYCRREDKREGYPLISDPNDKYGAPRLVSGTIPRVPKPKTFLLRDGRTIQVPRQEKVEWDRNYKLEAQPTAPWPGSPLEPIGNPMKAAIGPGAYAKREDKPELTWHNKQKIVPMRIATEYYVVEDDPDLRGAPVVGLCGGQGGRVRDIWVDRSECRIMYYEVEISPHTSGKDSVLLPQCFARETRRMDGVWEIRVNSITAEQFRDVPRLSNPDQITPQEEDMVCAYYGAGTLYAVPGRTEPFLP</sequence>
<dbReference type="InterPro" id="IPR005652">
    <property type="entry name" value="Photo_RC_H"/>
</dbReference>
<dbReference type="RefSeq" id="WP_197710732.1">
    <property type="nucleotide sequence ID" value="NZ_AP017372.2"/>
</dbReference>
<dbReference type="GO" id="GO:0019684">
    <property type="term" value="P:photosynthesis, light reaction"/>
    <property type="evidence" value="ECO:0007669"/>
    <property type="project" value="InterPro"/>
</dbReference>
<feature type="transmembrane region" description="Helical" evidence="1">
    <location>
        <begin position="14"/>
        <end position="33"/>
    </location>
</feature>
<protein>
    <submittedName>
        <fullName evidence="4">Photosynthetic reaction center H subunit</fullName>
    </submittedName>
</protein>
<dbReference type="GO" id="GO:0030077">
    <property type="term" value="C:plasma membrane light-harvesting complex"/>
    <property type="evidence" value="ECO:0007669"/>
    <property type="project" value="InterPro"/>
</dbReference>
<keyword evidence="6" id="KW-0002">3D-structure</keyword>
<dbReference type="EMBL" id="AP017372">
    <property type="protein sequence ID" value="BAU57299.1"/>
    <property type="molecule type" value="Genomic_DNA"/>
</dbReference>
<keyword evidence="5" id="KW-1185">Reference proteome</keyword>
<dbReference type="InterPro" id="IPR037097">
    <property type="entry name" value="Photo_RC_H_N_sf"/>
</dbReference>
<organism evidence="4 5">
    <name type="scientific">Halorhodospira halochloris</name>
    <name type="common">Ectothiorhodospira halochloris</name>
    <dbReference type="NCBI Taxonomy" id="1052"/>
    <lineage>
        <taxon>Bacteria</taxon>
        <taxon>Pseudomonadati</taxon>
        <taxon>Pseudomonadota</taxon>
        <taxon>Gammaproteobacteria</taxon>
        <taxon>Chromatiales</taxon>
        <taxon>Ectothiorhodospiraceae</taxon>
        <taxon>Halorhodospira</taxon>
    </lineage>
</organism>
<dbReference type="Gene3D" id="3.90.50.10">
    <property type="entry name" value="Photosynthetic Reaction Center, subunit H, domain 2"/>
    <property type="match status" value="1"/>
</dbReference>
<dbReference type="SMR" id="A0A0X8X838"/>
<keyword evidence="1" id="KW-1133">Transmembrane helix</keyword>
<dbReference type="AlphaFoldDB" id="A0A0X8X838"/>
<dbReference type="Proteomes" id="UP000218890">
    <property type="component" value="Chromosome"/>
</dbReference>
<proteinExistence type="evidence at protein level"/>
<keyword evidence="1" id="KW-0472">Membrane</keyword>
<evidence type="ECO:0000259" key="3">
    <source>
        <dbReference type="Pfam" id="PF05239"/>
    </source>
</evidence>
<name>A0A0X8X838_HALHR</name>
<evidence type="ECO:0000256" key="1">
    <source>
        <dbReference type="SAM" id="Phobius"/>
    </source>
</evidence>
<feature type="domain" description="PRC-barrel" evidence="3">
    <location>
        <begin position="156"/>
        <end position="204"/>
    </location>
</feature>
<dbReference type="KEGG" id="hhk:HH1059_06120"/>
<keyword evidence="1" id="KW-0812">Transmembrane</keyword>
<dbReference type="Gene3D" id="4.10.540.10">
    <property type="entry name" value="Photosynthetic reaction centre, H subunit, N-terminal domain"/>
    <property type="match status" value="1"/>
</dbReference>
<dbReference type="SUPFAM" id="SSF81490">
    <property type="entry name" value="Photosystem II reaction centre subunit H, transmembrane region"/>
    <property type="match status" value="1"/>
</dbReference>
<dbReference type="EMDB" id="EMD-36907"/>
<dbReference type="Pfam" id="PF05239">
    <property type="entry name" value="PRC"/>
    <property type="match status" value="1"/>
</dbReference>
<reference evidence="6" key="2">
    <citation type="journal article" date="2024" name="J. Integr. Plant Biol.">
        <title>Structural insights into the unusual core photocomplex from a triply extremophilic purple bacterium, Halorhodospira halochloris.</title>
        <authorList>
            <person name="Qi C.H."/>
            <person name="Wang G.L."/>
            <person name="Wang F.F."/>
            <person name="Wang J."/>
            <person name="Wang X.P."/>
            <person name="Zou M.J."/>
            <person name="Ma F."/>
            <person name="Madigan M.T."/>
            <person name="Kimura Y."/>
            <person name="Wang-Otomo Z.Y."/>
            <person name="Yu L.J."/>
        </authorList>
    </citation>
    <scope>STRUCTURE BY ELECTRON MICROSCOPY (2.42 ANGSTROMS)</scope>
</reference>
<reference evidence="4" key="1">
    <citation type="submission" date="2016-02" db="EMBL/GenBank/DDBJ databases">
        <title>Halorhodospira halochloris DSM-1059 complete genome, version 2.</title>
        <authorList>
            <person name="Tsukatani Y."/>
        </authorList>
    </citation>
    <scope>NUCLEOTIDE SEQUENCE</scope>
    <source>
        <strain evidence="4">DSM 1059</strain>
    </source>
</reference>
<dbReference type="PDB" id="8K5O">
    <property type="method" value="EM"/>
    <property type="resolution" value="2.42 A"/>
    <property type="chains" value="H=1-274"/>
</dbReference>
<feature type="domain" description="Photosynthetic reaction centre H subunit N-terminal" evidence="2">
    <location>
        <begin position="12"/>
        <end position="146"/>
    </location>
</feature>
<dbReference type="SUPFAM" id="SSF50346">
    <property type="entry name" value="PRC-barrel domain"/>
    <property type="match status" value="1"/>
</dbReference>
<accession>A0A0X8X838</accession>
<evidence type="ECO:0007829" key="6">
    <source>
        <dbReference type="PDB" id="8K5O"/>
    </source>
</evidence>
<evidence type="ECO:0000313" key="4">
    <source>
        <dbReference type="EMBL" id="BAU57299.1"/>
    </source>
</evidence>